<reference evidence="3" key="1">
    <citation type="journal article" date="2019" name="Int. J. Syst. Evol. Microbiol.">
        <title>The Global Catalogue of Microorganisms (GCM) 10K type strain sequencing project: providing services to taxonomists for standard genome sequencing and annotation.</title>
        <authorList>
            <consortium name="The Broad Institute Genomics Platform"/>
            <consortium name="The Broad Institute Genome Sequencing Center for Infectious Disease"/>
            <person name="Wu L."/>
            <person name="Ma J."/>
        </authorList>
    </citation>
    <scope>NUCLEOTIDE SEQUENCE [LARGE SCALE GENOMIC DNA]</scope>
    <source>
        <strain evidence="3">JCM 17555</strain>
    </source>
</reference>
<comment type="caution">
    <text evidence="2">The sequence shown here is derived from an EMBL/GenBank/DDBJ whole genome shotgun (WGS) entry which is preliminary data.</text>
</comment>
<keyword evidence="3" id="KW-1185">Reference proteome</keyword>
<dbReference type="Gene3D" id="3.90.550.10">
    <property type="entry name" value="Spore Coat Polysaccharide Biosynthesis Protein SpsA, Chain A"/>
    <property type="match status" value="1"/>
</dbReference>
<evidence type="ECO:0000259" key="1">
    <source>
        <dbReference type="Pfam" id="PF00535"/>
    </source>
</evidence>
<dbReference type="RefSeq" id="WP_344804287.1">
    <property type="nucleotide sequence ID" value="NZ_BAABBO010000007.1"/>
</dbReference>
<dbReference type="SUPFAM" id="SSF53448">
    <property type="entry name" value="Nucleotide-diphospho-sugar transferases"/>
    <property type="match status" value="1"/>
</dbReference>
<organism evidence="2 3">
    <name type="scientific">Allohahella marinimesophila</name>
    <dbReference type="NCBI Taxonomy" id="1054972"/>
    <lineage>
        <taxon>Bacteria</taxon>
        <taxon>Pseudomonadati</taxon>
        <taxon>Pseudomonadota</taxon>
        <taxon>Gammaproteobacteria</taxon>
        <taxon>Oceanospirillales</taxon>
        <taxon>Hahellaceae</taxon>
        <taxon>Allohahella</taxon>
    </lineage>
</organism>
<dbReference type="Pfam" id="PF00535">
    <property type="entry name" value="Glycos_transf_2"/>
    <property type="match status" value="1"/>
</dbReference>
<dbReference type="Proteomes" id="UP001501337">
    <property type="component" value="Unassembled WGS sequence"/>
</dbReference>
<feature type="domain" description="Glycosyltransferase 2-like" evidence="1">
    <location>
        <begin position="67"/>
        <end position="166"/>
    </location>
</feature>
<dbReference type="EMBL" id="BAABBO010000007">
    <property type="protein sequence ID" value="GAA3954839.1"/>
    <property type="molecule type" value="Genomic_DNA"/>
</dbReference>
<protein>
    <submittedName>
        <fullName evidence="2">Glycosyltransferase family 2 protein</fullName>
    </submittedName>
</protein>
<dbReference type="PANTHER" id="PTHR43179:SF10">
    <property type="entry name" value="GLYCOSYL TRANSFERASE"/>
    <property type="match status" value="1"/>
</dbReference>
<proteinExistence type="predicted"/>
<evidence type="ECO:0000313" key="3">
    <source>
        <dbReference type="Proteomes" id="UP001501337"/>
    </source>
</evidence>
<dbReference type="PANTHER" id="PTHR43179">
    <property type="entry name" value="RHAMNOSYLTRANSFERASE WBBL"/>
    <property type="match status" value="1"/>
</dbReference>
<name>A0ABP7NVU6_9GAMM</name>
<accession>A0ABP7NVU6</accession>
<gene>
    <name evidence="2" type="ORF">GCM10022278_11820</name>
</gene>
<dbReference type="InterPro" id="IPR029044">
    <property type="entry name" value="Nucleotide-diphossugar_trans"/>
</dbReference>
<dbReference type="InterPro" id="IPR001173">
    <property type="entry name" value="Glyco_trans_2-like"/>
</dbReference>
<evidence type="ECO:0000313" key="2">
    <source>
        <dbReference type="EMBL" id="GAA3954839.1"/>
    </source>
</evidence>
<sequence length="299" mass="32798">MASRAFSDDSAPGRDLRPVSGLKLDVSIVSFFSDIGRLSGTLSSLADAFRHLQTSLPDTVLAVTIVDNTGDHLKRYSIQLKAVLAHVGVHLEIIYSNANLGYGCANNLALADSTSDYVLVLNPDVLLAEDMLLTAVLYLQEQPDIALLAPDASDPDTGKAQYLHKRYPGALTFASRFLGVRASSRDREYYEMRAERDAGVAYEPLLVSGCCMMLPTPCWKRLGGFSEQFFLYFEDYDLSLRAGNLGRVVALPALRISHYGGGAGRKGLTHIRLFLSSAVKFFNHYGWQLTSSEKPPARL</sequence>